<protein>
    <submittedName>
        <fullName evidence="1">Uncharacterized protein</fullName>
    </submittedName>
</protein>
<name>A0A9P5NHF6_GYMJU</name>
<sequence>MPIFPQEIIDIVIDELDSTGGKKSLSTVALVSRSLLPRAQFHLFRSIDVSLSPCRYEDADDWATFHTFLTKSRSIKSYVREVFMENIDDTYDSHFGSSWSCPDESHRDHPAPPLGSHPIKLWTQPRTTWPHILGDVGVGGRNVLTRFGFEQSMRSLILCSVKGVPITVMDSILGLSQLTTLVFDNIVLEGEVPIPNPPAIQSLHNLQVFSTVTRRPYYLATAQPILEQIIASQQKMHPLKTLEFFGMESYHGSILYGADIVKARRAWKGFDDLLEDEAFSKVKEVRLLFSDFTGSNLGRVITRSNTMPAAYELYTTKEVMSGFKASLSKATRRGVVFTSGLTYGRDGLVSRY</sequence>
<evidence type="ECO:0000313" key="1">
    <source>
        <dbReference type="EMBL" id="KAF8886632.1"/>
    </source>
</evidence>
<organism evidence="1 2">
    <name type="scientific">Gymnopilus junonius</name>
    <name type="common">Spectacular rustgill mushroom</name>
    <name type="synonym">Gymnopilus spectabilis subsp. junonius</name>
    <dbReference type="NCBI Taxonomy" id="109634"/>
    <lineage>
        <taxon>Eukaryota</taxon>
        <taxon>Fungi</taxon>
        <taxon>Dikarya</taxon>
        <taxon>Basidiomycota</taxon>
        <taxon>Agaricomycotina</taxon>
        <taxon>Agaricomycetes</taxon>
        <taxon>Agaricomycetidae</taxon>
        <taxon>Agaricales</taxon>
        <taxon>Agaricineae</taxon>
        <taxon>Hymenogastraceae</taxon>
        <taxon>Gymnopilus</taxon>
    </lineage>
</organism>
<dbReference type="OrthoDB" id="2968433at2759"/>
<dbReference type="EMBL" id="JADNYJ010000095">
    <property type="protein sequence ID" value="KAF8886632.1"/>
    <property type="molecule type" value="Genomic_DNA"/>
</dbReference>
<gene>
    <name evidence="1" type="ORF">CPB84DRAFT_1850092</name>
</gene>
<dbReference type="AlphaFoldDB" id="A0A9P5NHF6"/>
<keyword evidence="2" id="KW-1185">Reference proteome</keyword>
<proteinExistence type="predicted"/>
<comment type="caution">
    <text evidence="1">The sequence shown here is derived from an EMBL/GenBank/DDBJ whole genome shotgun (WGS) entry which is preliminary data.</text>
</comment>
<accession>A0A9P5NHF6</accession>
<reference evidence="1" key="1">
    <citation type="submission" date="2020-11" db="EMBL/GenBank/DDBJ databases">
        <authorList>
            <consortium name="DOE Joint Genome Institute"/>
            <person name="Ahrendt S."/>
            <person name="Riley R."/>
            <person name="Andreopoulos W."/>
            <person name="LaButti K."/>
            <person name="Pangilinan J."/>
            <person name="Ruiz-duenas F.J."/>
            <person name="Barrasa J.M."/>
            <person name="Sanchez-Garcia M."/>
            <person name="Camarero S."/>
            <person name="Miyauchi S."/>
            <person name="Serrano A."/>
            <person name="Linde D."/>
            <person name="Babiker R."/>
            <person name="Drula E."/>
            <person name="Ayuso-Fernandez I."/>
            <person name="Pacheco R."/>
            <person name="Padilla G."/>
            <person name="Ferreira P."/>
            <person name="Barriuso J."/>
            <person name="Kellner H."/>
            <person name="Castanera R."/>
            <person name="Alfaro M."/>
            <person name="Ramirez L."/>
            <person name="Pisabarro A.G."/>
            <person name="Kuo A."/>
            <person name="Tritt A."/>
            <person name="Lipzen A."/>
            <person name="He G."/>
            <person name="Yan M."/>
            <person name="Ng V."/>
            <person name="Cullen D."/>
            <person name="Martin F."/>
            <person name="Rosso M.-N."/>
            <person name="Henrissat B."/>
            <person name="Hibbett D."/>
            <person name="Martinez A.T."/>
            <person name="Grigoriev I.V."/>
        </authorList>
    </citation>
    <scope>NUCLEOTIDE SEQUENCE</scope>
    <source>
        <strain evidence="1">AH 44721</strain>
    </source>
</reference>
<evidence type="ECO:0000313" key="2">
    <source>
        <dbReference type="Proteomes" id="UP000724874"/>
    </source>
</evidence>
<dbReference type="Proteomes" id="UP000724874">
    <property type="component" value="Unassembled WGS sequence"/>
</dbReference>